<dbReference type="CDD" id="cd01949">
    <property type="entry name" value="GGDEF"/>
    <property type="match status" value="1"/>
</dbReference>
<feature type="domain" description="GGDEF" evidence="6">
    <location>
        <begin position="303"/>
        <end position="432"/>
    </location>
</feature>
<evidence type="ECO:0000313" key="10">
    <source>
        <dbReference type="Proteomes" id="UP000051634"/>
    </source>
</evidence>
<dbReference type="SMART" id="SM00448">
    <property type="entry name" value="REC"/>
    <property type="match status" value="2"/>
</dbReference>
<dbReference type="InterPro" id="IPR000160">
    <property type="entry name" value="GGDEF_dom"/>
</dbReference>
<dbReference type="EC" id="2.7.7.65" evidence="2"/>
<feature type="domain" description="Response regulatory" evidence="5">
    <location>
        <begin position="20"/>
        <end position="135"/>
    </location>
</feature>
<reference evidence="9 10" key="1">
    <citation type="submission" date="2015-11" db="EMBL/GenBank/DDBJ databases">
        <title>The genome of Candidatus Endoriftia persephone in Ridgeia piscesae and population structure of the North Eastern Pacific vestimentiferan symbionts.</title>
        <authorList>
            <person name="Perez M."/>
            <person name="Juniper K.S."/>
        </authorList>
    </citation>
    <scope>NUCLEOTIDE SEQUENCE [LARGE SCALE GENOMIC DNA]</scope>
    <source>
        <strain evidence="8">Ind10</strain>
        <strain evidence="7">Ind11</strain>
    </source>
</reference>
<dbReference type="SUPFAM" id="SSF55073">
    <property type="entry name" value="Nucleotide cyclase"/>
    <property type="match status" value="1"/>
</dbReference>
<protein>
    <recommendedName>
        <fullName evidence="2">diguanylate cyclase</fullName>
        <ecNumber evidence="2">2.7.7.65</ecNumber>
    </recommendedName>
</protein>
<dbReference type="InterPro" id="IPR050469">
    <property type="entry name" value="Diguanylate_Cyclase"/>
</dbReference>
<comment type="catalytic activity">
    <reaction evidence="3">
        <text>2 GTP = 3',3'-c-di-GMP + 2 diphosphate</text>
        <dbReference type="Rhea" id="RHEA:24898"/>
        <dbReference type="ChEBI" id="CHEBI:33019"/>
        <dbReference type="ChEBI" id="CHEBI:37565"/>
        <dbReference type="ChEBI" id="CHEBI:58805"/>
        <dbReference type="EC" id="2.7.7.65"/>
    </reaction>
</comment>
<dbReference type="FunFam" id="3.30.70.270:FF:000001">
    <property type="entry name" value="Diguanylate cyclase domain protein"/>
    <property type="match status" value="1"/>
</dbReference>
<dbReference type="InterPro" id="IPR029787">
    <property type="entry name" value="Nucleotide_cyclase"/>
</dbReference>
<dbReference type="GO" id="GO:1902201">
    <property type="term" value="P:negative regulation of bacterial-type flagellum-dependent cell motility"/>
    <property type="evidence" value="ECO:0007669"/>
    <property type="project" value="TreeGrafter"/>
</dbReference>
<dbReference type="PROSITE" id="PS50887">
    <property type="entry name" value="GGDEF"/>
    <property type="match status" value="1"/>
</dbReference>
<keyword evidence="4" id="KW-0597">Phosphoprotein</keyword>
<organism evidence="7 10">
    <name type="scientific">endosymbiont of Ridgeia piscesae</name>
    <dbReference type="NCBI Taxonomy" id="54398"/>
    <lineage>
        <taxon>Bacteria</taxon>
        <taxon>Pseudomonadati</taxon>
        <taxon>Pseudomonadota</taxon>
        <taxon>Gammaproteobacteria</taxon>
        <taxon>sulfur-oxidizing symbionts</taxon>
    </lineage>
</organism>
<dbReference type="PANTHER" id="PTHR45138">
    <property type="entry name" value="REGULATORY COMPONENTS OF SENSORY TRANSDUCTION SYSTEM"/>
    <property type="match status" value="1"/>
</dbReference>
<feature type="domain" description="Response regulatory" evidence="5">
    <location>
        <begin position="143"/>
        <end position="260"/>
    </location>
</feature>
<dbReference type="InterPro" id="IPR011006">
    <property type="entry name" value="CheY-like_superfamily"/>
</dbReference>
<feature type="modified residue" description="4-aspartylphosphate" evidence="4">
    <location>
        <position position="193"/>
    </location>
</feature>
<dbReference type="AlphaFoldDB" id="A0A0T5YU56"/>
<evidence type="ECO:0000256" key="3">
    <source>
        <dbReference type="ARBA" id="ARBA00034247"/>
    </source>
</evidence>
<evidence type="ECO:0000313" key="7">
    <source>
        <dbReference type="EMBL" id="KRT54119.1"/>
    </source>
</evidence>
<sequence length="432" mass="47894">MSMSSSPSHASKSAAEASRHALVVEDSQAINALLRAELMELAGVASEGAATLEQTKALLAERPERFFIAVLDLNLPDAADGEVVDYVSQFDIPIIVLTGNLDASARQRMRQDHLVDYVLKRNASEIDYVCNLVRQIRDNYRRKVLVVDDSRSFRLYLRGLLSVHKYQLLEAANGKQALQQLKANPDTVLVISDYNMPGMDGAELIEIIRRDHRREELAIIGISDRTKAQISARLLKAGANDFITKPFEVEEFYCRVMQSVDMIARVCQIRNAARRDFLTGVYNRSYLYEQGEEMYARAKKSAAGLAVAMVDADHFKRINDRYGHQAGDAALVAIANSLQQSLGEVSVVGRYGGEEFVCLLPGASETQAMQQFERVRAEIEALSIQNGSDSFQVTVSIGVTLDPGESLEQMITRADQGLYQAKAAGRNRVELN</sequence>
<dbReference type="RefSeq" id="WP_232432873.1">
    <property type="nucleotide sequence ID" value="NZ_KQ556867.1"/>
</dbReference>
<feature type="modified residue" description="4-aspartylphosphate" evidence="4">
    <location>
        <position position="72"/>
    </location>
</feature>
<dbReference type="InterPro" id="IPR001789">
    <property type="entry name" value="Sig_transdc_resp-reg_receiver"/>
</dbReference>
<evidence type="ECO:0000256" key="4">
    <source>
        <dbReference type="PROSITE-ProRule" id="PRU00169"/>
    </source>
</evidence>
<dbReference type="Pfam" id="PF00990">
    <property type="entry name" value="GGDEF"/>
    <property type="match status" value="1"/>
</dbReference>
<dbReference type="InterPro" id="IPR043128">
    <property type="entry name" value="Rev_trsase/Diguanyl_cyclase"/>
</dbReference>
<dbReference type="PATRIC" id="fig|54398.3.peg.619"/>
<name>A0A0T5YU56_9GAMM</name>
<dbReference type="Gene3D" id="3.40.50.2300">
    <property type="match status" value="2"/>
</dbReference>
<comment type="cofactor">
    <cofactor evidence="1">
        <name>Mg(2+)</name>
        <dbReference type="ChEBI" id="CHEBI:18420"/>
    </cofactor>
</comment>
<dbReference type="GO" id="GO:0000160">
    <property type="term" value="P:phosphorelay signal transduction system"/>
    <property type="evidence" value="ECO:0007669"/>
    <property type="project" value="InterPro"/>
</dbReference>
<dbReference type="GO" id="GO:0052621">
    <property type="term" value="F:diguanylate cyclase activity"/>
    <property type="evidence" value="ECO:0007669"/>
    <property type="project" value="UniProtKB-EC"/>
</dbReference>
<evidence type="ECO:0000313" key="8">
    <source>
        <dbReference type="EMBL" id="KRT59005.1"/>
    </source>
</evidence>
<dbReference type="GO" id="GO:0043709">
    <property type="term" value="P:cell adhesion involved in single-species biofilm formation"/>
    <property type="evidence" value="ECO:0007669"/>
    <property type="project" value="TreeGrafter"/>
</dbReference>
<dbReference type="Proteomes" id="UP000051634">
    <property type="component" value="Unassembled WGS sequence"/>
</dbReference>
<proteinExistence type="predicted"/>
<dbReference type="EMBL" id="LDXT01000093">
    <property type="protein sequence ID" value="KRT54119.1"/>
    <property type="molecule type" value="Genomic_DNA"/>
</dbReference>
<evidence type="ECO:0000256" key="2">
    <source>
        <dbReference type="ARBA" id="ARBA00012528"/>
    </source>
</evidence>
<evidence type="ECO:0000259" key="5">
    <source>
        <dbReference type="PROSITE" id="PS50110"/>
    </source>
</evidence>
<dbReference type="Proteomes" id="UP000051276">
    <property type="component" value="Unassembled WGS sequence"/>
</dbReference>
<keyword evidence="10" id="KW-1185">Reference proteome</keyword>
<dbReference type="PANTHER" id="PTHR45138:SF9">
    <property type="entry name" value="DIGUANYLATE CYCLASE DGCM-RELATED"/>
    <property type="match status" value="1"/>
</dbReference>
<dbReference type="STRING" id="54398.Ga0074115_10316"/>
<evidence type="ECO:0000256" key="1">
    <source>
        <dbReference type="ARBA" id="ARBA00001946"/>
    </source>
</evidence>
<dbReference type="EMBL" id="LMXI01000232">
    <property type="protein sequence ID" value="KRT59005.1"/>
    <property type="molecule type" value="Genomic_DNA"/>
</dbReference>
<dbReference type="NCBIfam" id="TIGR00254">
    <property type="entry name" value="GGDEF"/>
    <property type="match status" value="1"/>
</dbReference>
<comment type="caution">
    <text evidence="7">The sequence shown here is derived from an EMBL/GenBank/DDBJ whole genome shotgun (WGS) entry which is preliminary data.</text>
</comment>
<dbReference type="Gene3D" id="3.30.70.270">
    <property type="match status" value="1"/>
</dbReference>
<dbReference type="PROSITE" id="PS50110">
    <property type="entry name" value="RESPONSE_REGULATORY"/>
    <property type="match status" value="2"/>
</dbReference>
<dbReference type="CDD" id="cd17544">
    <property type="entry name" value="REC_2_GGDEF"/>
    <property type="match status" value="1"/>
</dbReference>
<dbReference type="SUPFAM" id="SSF52172">
    <property type="entry name" value="CheY-like"/>
    <property type="match status" value="2"/>
</dbReference>
<dbReference type="SMART" id="SM00267">
    <property type="entry name" value="GGDEF"/>
    <property type="match status" value="1"/>
</dbReference>
<dbReference type="Pfam" id="PF00072">
    <property type="entry name" value="Response_reg"/>
    <property type="match status" value="2"/>
</dbReference>
<evidence type="ECO:0000313" key="9">
    <source>
        <dbReference type="Proteomes" id="UP000051276"/>
    </source>
</evidence>
<dbReference type="GO" id="GO:0005886">
    <property type="term" value="C:plasma membrane"/>
    <property type="evidence" value="ECO:0007669"/>
    <property type="project" value="TreeGrafter"/>
</dbReference>
<evidence type="ECO:0000259" key="6">
    <source>
        <dbReference type="PROSITE" id="PS50887"/>
    </source>
</evidence>
<accession>A0A0T5YU56</accession>
<gene>
    <name evidence="7" type="ORF">Ga0074115_10316</name>
    <name evidence="8" type="ORF">Ga0076813_14629</name>
</gene>